<reference evidence="1 2" key="1">
    <citation type="submission" date="2020-08" db="EMBL/GenBank/DDBJ databases">
        <title>The completed genome sequence of the pathogenic ascomycete fungus Penicillium digitatum.</title>
        <authorList>
            <person name="Wang M."/>
        </authorList>
    </citation>
    <scope>NUCLEOTIDE SEQUENCE [LARGE SCALE GENOMIC DNA]</scope>
    <source>
        <strain evidence="1 2">PdW03</strain>
    </source>
</reference>
<evidence type="ECO:0000313" key="2">
    <source>
        <dbReference type="Proteomes" id="UP000595662"/>
    </source>
</evidence>
<protein>
    <submittedName>
        <fullName evidence="1">Uncharacterized protein</fullName>
    </submittedName>
</protein>
<organism evidence="1 2">
    <name type="scientific">Penicillium digitatum</name>
    <name type="common">Green mold</name>
    <dbReference type="NCBI Taxonomy" id="36651"/>
    <lineage>
        <taxon>Eukaryota</taxon>
        <taxon>Fungi</taxon>
        <taxon>Dikarya</taxon>
        <taxon>Ascomycota</taxon>
        <taxon>Pezizomycotina</taxon>
        <taxon>Eurotiomycetes</taxon>
        <taxon>Eurotiomycetidae</taxon>
        <taxon>Eurotiales</taxon>
        <taxon>Aspergillaceae</taxon>
        <taxon>Penicillium</taxon>
    </lineage>
</organism>
<dbReference type="Proteomes" id="UP000595662">
    <property type="component" value="Chromosome 3"/>
</dbReference>
<name>A0A7T6XMF1_PENDI</name>
<proteinExistence type="predicted"/>
<evidence type="ECO:0000313" key="1">
    <source>
        <dbReference type="EMBL" id="QQK43705.1"/>
    </source>
</evidence>
<accession>A0A7T6XMF1</accession>
<dbReference type="RefSeq" id="XP_065956790.1">
    <property type="nucleotide sequence ID" value="XM_066101707.1"/>
</dbReference>
<dbReference type="EMBL" id="CP060776">
    <property type="protein sequence ID" value="QQK43705.1"/>
    <property type="molecule type" value="Genomic_DNA"/>
</dbReference>
<dbReference type="GeneID" id="90952974"/>
<gene>
    <name evidence="1" type="ORF">Pdw03_7606</name>
</gene>
<dbReference type="AlphaFoldDB" id="A0A7T6XMF1"/>
<sequence length="71" mass="7595">MSIEPRALIIASMVGMSTSQVYVAIHSRKPVRCGSKITPSGKSGFCRSPALKNIRSVVYSAAYGIHTEAII</sequence>